<keyword evidence="2" id="KW-1185">Reference proteome</keyword>
<evidence type="ECO:0000313" key="1">
    <source>
        <dbReference type="EMBL" id="GFH48338.1"/>
    </source>
</evidence>
<dbReference type="AlphaFoldDB" id="A0AAD3CLW0"/>
<accession>A0AAD3CLW0</accession>
<reference evidence="1 2" key="1">
    <citation type="journal article" date="2021" name="Sci. Rep.">
        <title>The genome of the diatom Chaetoceros tenuissimus carries an ancient integrated fragment of an extant virus.</title>
        <authorList>
            <person name="Hongo Y."/>
            <person name="Kimura K."/>
            <person name="Takaki Y."/>
            <person name="Yoshida Y."/>
            <person name="Baba S."/>
            <person name="Kobayashi G."/>
            <person name="Nagasaki K."/>
            <person name="Hano T."/>
            <person name="Tomaru Y."/>
        </authorList>
    </citation>
    <scope>NUCLEOTIDE SEQUENCE [LARGE SCALE GENOMIC DNA]</scope>
    <source>
        <strain evidence="1 2">NIES-3715</strain>
    </source>
</reference>
<dbReference type="EMBL" id="BLLK01000027">
    <property type="protein sequence ID" value="GFH48338.1"/>
    <property type="molecule type" value="Genomic_DNA"/>
</dbReference>
<name>A0AAD3CLW0_9STRA</name>
<sequence>MQNMQEKYLFIFTFGAFLFISLQLLSSSDVLTKIKLLSVKRDRGPKYNEKELDKKRAGNNGKVDREKQRLCLLAGPHKTGTSSVQTNMYRWSKPTISFSDSKFEQLPEPIISWIWPVPLDIARLEHEDNHTWAWTPSKVFYPMMEALQNRKRVPKRNLFQKLSVDEIIKSYRNTIGKYWEEGKNIVMGTEAMDLIVKLPEGPSMLSKFRKRIMPQSIDGDQINVVIMYRTPKVKHLVSMWLQNCNRPIDDKFYEWITTTGNTLGALDSLGMVELIHNRTDWNIDLIHLGSLNDVGWDVSNYVACNILGNECVNKIPNGLNKSETVITNVRSSSRNPNVPNETLDEMDVVINQYDCNYIHLLSNPRINIHFPRPFKELKKKCEGVRHHTRAEMKSKIVEIAKKGGKIF</sequence>
<organism evidence="1 2">
    <name type="scientific">Chaetoceros tenuissimus</name>
    <dbReference type="NCBI Taxonomy" id="426638"/>
    <lineage>
        <taxon>Eukaryota</taxon>
        <taxon>Sar</taxon>
        <taxon>Stramenopiles</taxon>
        <taxon>Ochrophyta</taxon>
        <taxon>Bacillariophyta</taxon>
        <taxon>Coscinodiscophyceae</taxon>
        <taxon>Chaetocerotophycidae</taxon>
        <taxon>Chaetocerotales</taxon>
        <taxon>Chaetocerotaceae</taxon>
        <taxon>Chaetoceros</taxon>
    </lineage>
</organism>
<dbReference type="Proteomes" id="UP001054902">
    <property type="component" value="Unassembled WGS sequence"/>
</dbReference>
<proteinExistence type="predicted"/>
<gene>
    <name evidence="1" type="ORF">CTEN210_04814</name>
</gene>
<evidence type="ECO:0000313" key="2">
    <source>
        <dbReference type="Proteomes" id="UP001054902"/>
    </source>
</evidence>
<comment type="caution">
    <text evidence="1">The sequence shown here is derived from an EMBL/GenBank/DDBJ whole genome shotgun (WGS) entry which is preliminary data.</text>
</comment>
<protein>
    <submittedName>
        <fullName evidence="1">Uncharacterized protein</fullName>
    </submittedName>
</protein>